<protein>
    <recommendedName>
        <fullName evidence="1">N-acetyltransferase domain-containing protein</fullName>
    </recommendedName>
</protein>
<dbReference type="Gene3D" id="3.40.630.30">
    <property type="match status" value="1"/>
</dbReference>
<evidence type="ECO:0000259" key="1">
    <source>
        <dbReference type="Pfam" id="PF13302"/>
    </source>
</evidence>
<dbReference type="SUPFAM" id="SSF55729">
    <property type="entry name" value="Acyl-CoA N-acyltransferases (Nat)"/>
    <property type="match status" value="1"/>
</dbReference>
<dbReference type="AlphaFoldDB" id="A0A645B482"/>
<sequence length="184" mass="21828">MEDVYKVCPIYKNARITLRQTNLDDTEELLKCYSDKNSVPFFNSDNCHGDDFHYTSLERMKQAIEFWDFSYSNRYFVRWTIILNSTGEIIGTIEMFHRIAEDEFNHYGVLRIDLKSEYENQKIIDTILEIANESFYPLFDVKSILTKAFPAAKERLTSLEKNGYTPLDKKFIIYDNYFVRTIAD</sequence>
<name>A0A645B482_9ZZZZ</name>
<dbReference type="EMBL" id="VSSQ01017699">
    <property type="protein sequence ID" value="MPM60239.1"/>
    <property type="molecule type" value="Genomic_DNA"/>
</dbReference>
<reference evidence="2" key="1">
    <citation type="submission" date="2019-08" db="EMBL/GenBank/DDBJ databases">
        <authorList>
            <person name="Kucharzyk K."/>
            <person name="Murdoch R.W."/>
            <person name="Higgins S."/>
            <person name="Loffler F."/>
        </authorList>
    </citation>
    <scope>NUCLEOTIDE SEQUENCE</scope>
</reference>
<evidence type="ECO:0000313" key="2">
    <source>
        <dbReference type="EMBL" id="MPM60239.1"/>
    </source>
</evidence>
<gene>
    <name evidence="2" type="ORF">SDC9_107090</name>
</gene>
<proteinExistence type="predicted"/>
<dbReference type="Pfam" id="PF13302">
    <property type="entry name" value="Acetyltransf_3"/>
    <property type="match status" value="1"/>
</dbReference>
<dbReference type="InterPro" id="IPR000182">
    <property type="entry name" value="GNAT_dom"/>
</dbReference>
<organism evidence="2">
    <name type="scientific">bioreactor metagenome</name>
    <dbReference type="NCBI Taxonomy" id="1076179"/>
    <lineage>
        <taxon>unclassified sequences</taxon>
        <taxon>metagenomes</taxon>
        <taxon>ecological metagenomes</taxon>
    </lineage>
</organism>
<accession>A0A645B482</accession>
<comment type="caution">
    <text evidence="2">The sequence shown here is derived from an EMBL/GenBank/DDBJ whole genome shotgun (WGS) entry which is preliminary data.</text>
</comment>
<dbReference type="InterPro" id="IPR016181">
    <property type="entry name" value="Acyl_CoA_acyltransferase"/>
</dbReference>
<feature type="domain" description="N-acetyltransferase" evidence="1">
    <location>
        <begin position="15"/>
        <end position="163"/>
    </location>
</feature>
<dbReference type="GO" id="GO:0016747">
    <property type="term" value="F:acyltransferase activity, transferring groups other than amino-acyl groups"/>
    <property type="evidence" value="ECO:0007669"/>
    <property type="project" value="InterPro"/>
</dbReference>